<keyword evidence="1 4" id="KW-0812">Transmembrane</keyword>
<evidence type="ECO:0000256" key="4">
    <source>
        <dbReference type="SAM" id="Phobius"/>
    </source>
</evidence>
<name>A0ABX1DWL8_9PROT</name>
<dbReference type="InterPro" id="IPR047200">
    <property type="entry name" value="MFS_YcaD-like"/>
</dbReference>
<organism evidence="5 6">
    <name type="scientific">Falsiroseomonas selenitidurans</name>
    <dbReference type="NCBI Taxonomy" id="2716335"/>
    <lineage>
        <taxon>Bacteria</taxon>
        <taxon>Pseudomonadati</taxon>
        <taxon>Pseudomonadota</taxon>
        <taxon>Alphaproteobacteria</taxon>
        <taxon>Acetobacterales</taxon>
        <taxon>Roseomonadaceae</taxon>
        <taxon>Falsiroseomonas</taxon>
    </lineage>
</organism>
<feature type="transmembrane region" description="Helical" evidence="4">
    <location>
        <begin position="97"/>
        <end position="119"/>
    </location>
</feature>
<feature type="transmembrane region" description="Helical" evidence="4">
    <location>
        <begin position="357"/>
        <end position="376"/>
    </location>
</feature>
<feature type="transmembrane region" description="Helical" evidence="4">
    <location>
        <begin position="131"/>
        <end position="154"/>
    </location>
</feature>
<dbReference type="CDD" id="cd17477">
    <property type="entry name" value="MFS_YcaD_like"/>
    <property type="match status" value="1"/>
</dbReference>
<dbReference type="SUPFAM" id="SSF103473">
    <property type="entry name" value="MFS general substrate transporter"/>
    <property type="match status" value="1"/>
</dbReference>
<feature type="transmembrane region" description="Helical" evidence="4">
    <location>
        <begin position="71"/>
        <end position="91"/>
    </location>
</feature>
<dbReference type="Pfam" id="PF07690">
    <property type="entry name" value="MFS_1"/>
    <property type="match status" value="1"/>
</dbReference>
<gene>
    <name evidence="5" type="ORF">HEQ75_00455</name>
</gene>
<keyword evidence="3 4" id="KW-0472">Membrane</keyword>
<feature type="transmembrane region" description="Helical" evidence="4">
    <location>
        <begin position="39"/>
        <end position="59"/>
    </location>
</feature>
<feature type="transmembrane region" description="Helical" evidence="4">
    <location>
        <begin position="233"/>
        <end position="252"/>
    </location>
</feature>
<dbReference type="RefSeq" id="WP_168026942.1">
    <property type="nucleotide sequence ID" value="NZ_JAAVNE010000001.1"/>
</dbReference>
<evidence type="ECO:0000313" key="5">
    <source>
        <dbReference type="EMBL" id="NKC29314.1"/>
    </source>
</evidence>
<dbReference type="Gene3D" id="1.20.1250.20">
    <property type="entry name" value="MFS general substrate transporter like domains"/>
    <property type="match status" value="2"/>
</dbReference>
<feature type="transmembrane region" description="Helical" evidence="4">
    <location>
        <begin position="264"/>
        <end position="283"/>
    </location>
</feature>
<dbReference type="Proteomes" id="UP000787635">
    <property type="component" value="Unassembled WGS sequence"/>
</dbReference>
<evidence type="ECO:0000256" key="3">
    <source>
        <dbReference type="ARBA" id="ARBA00023136"/>
    </source>
</evidence>
<keyword evidence="6" id="KW-1185">Reference proteome</keyword>
<feature type="transmembrane region" description="Helical" evidence="4">
    <location>
        <begin position="160"/>
        <end position="178"/>
    </location>
</feature>
<feature type="transmembrane region" description="Helical" evidence="4">
    <location>
        <begin position="332"/>
        <end position="351"/>
    </location>
</feature>
<sequence length="417" mass="42204">MSGVLLSASSLFGGVALLLTGHGLLTLLLPLRGVVEGFGPVAIGLLGSAYFAGFVAGCLHGPHLVGRAGHIRAFAAVVCGVSAVAFAYPLLVGEVAWAVMRFGFGYGLAVFYLVVESWLNDRATNATRGLLLGTYVMINHAAIAAGQMMVLAYPVAGFELFAVAGILISVAAIPVALSRAPQPAPVTDVRFRPGRLWRASPVGLVASLMVGLANGAFWGLGAVSATGFGLDENAAAVFMTVAVLAGAVTQLPIGRLSDRMDRRLVLAGLLVAAIGVALALGLARPSGPAGFAWLLVLAAAFGGCALPCYSIAAAHAYDHADPTDYVGTASSLLLVNGLGSIAGPMGAALLMRAMPGGGLFLFIAATQAALLGFVLWRLRRRAAPAPEARESFDVAATATVGAVIAPGAEPAPDQGGP</sequence>
<evidence type="ECO:0000256" key="2">
    <source>
        <dbReference type="ARBA" id="ARBA00022989"/>
    </source>
</evidence>
<dbReference type="InterPro" id="IPR011701">
    <property type="entry name" value="MFS"/>
</dbReference>
<dbReference type="InterPro" id="IPR036259">
    <property type="entry name" value="MFS_trans_sf"/>
</dbReference>
<evidence type="ECO:0000256" key="1">
    <source>
        <dbReference type="ARBA" id="ARBA00022692"/>
    </source>
</evidence>
<proteinExistence type="predicted"/>
<feature type="transmembrane region" description="Helical" evidence="4">
    <location>
        <begin position="199"/>
        <end position="221"/>
    </location>
</feature>
<keyword evidence="2 4" id="KW-1133">Transmembrane helix</keyword>
<reference evidence="5 6" key="1">
    <citation type="submission" date="2020-03" db="EMBL/GenBank/DDBJ databases">
        <title>Roseomonas selenitidurans sp. nov. isolated from urban soil.</title>
        <authorList>
            <person name="Liu H."/>
        </authorList>
    </citation>
    <scope>NUCLEOTIDE SEQUENCE [LARGE SCALE GENOMIC DNA]</scope>
    <source>
        <strain evidence="5 6">BU-1</strain>
    </source>
</reference>
<dbReference type="PANTHER" id="PTHR23521">
    <property type="entry name" value="TRANSPORTER MFS SUPERFAMILY"/>
    <property type="match status" value="1"/>
</dbReference>
<comment type="caution">
    <text evidence="5">The sequence shown here is derived from an EMBL/GenBank/DDBJ whole genome shotgun (WGS) entry which is preliminary data.</text>
</comment>
<evidence type="ECO:0000313" key="6">
    <source>
        <dbReference type="Proteomes" id="UP000787635"/>
    </source>
</evidence>
<dbReference type="PANTHER" id="PTHR23521:SF3">
    <property type="entry name" value="MFS TRANSPORTER"/>
    <property type="match status" value="1"/>
</dbReference>
<feature type="transmembrane region" description="Helical" evidence="4">
    <location>
        <begin position="289"/>
        <end position="312"/>
    </location>
</feature>
<protein>
    <submittedName>
        <fullName evidence="5">MFS transporter</fullName>
    </submittedName>
</protein>
<dbReference type="EMBL" id="JAAVNE010000001">
    <property type="protein sequence ID" value="NKC29314.1"/>
    <property type="molecule type" value="Genomic_DNA"/>
</dbReference>
<accession>A0ABX1DWL8</accession>